<protein>
    <submittedName>
        <fullName evidence="1">Uncharacterized protein</fullName>
    </submittedName>
</protein>
<sequence>MDSEDERECKLTQGTLASRLCDRDFLELRFFERNEVKAANGLHSDDATCHKIARYRPVTVPCKFRGVSHWSFGSFWSPQSTMSIIA</sequence>
<organism evidence="1 2">
    <name type="scientific">Cerrena zonata</name>
    <dbReference type="NCBI Taxonomy" id="2478898"/>
    <lineage>
        <taxon>Eukaryota</taxon>
        <taxon>Fungi</taxon>
        <taxon>Dikarya</taxon>
        <taxon>Basidiomycota</taxon>
        <taxon>Agaricomycotina</taxon>
        <taxon>Agaricomycetes</taxon>
        <taxon>Polyporales</taxon>
        <taxon>Cerrenaceae</taxon>
        <taxon>Cerrena</taxon>
    </lineage>
</organism>
<dbReference type="AlphaFoldDB" id="A0AAW0GFJ7"/>
<gene>
    <name evidence="1" type="ORF">QCA50_005565</name>
</gene>
<reference evidence="1 2" key="1">
    <citation type="submission" date="2022-09" db="EMBL/GenBank/DDBJ databases">
        <authorList>
            <person name="Palmer J.M."/>
        </authorList>
    </citation>
    <scope>NUCLEOTIDE SEQUENCE [LARGE SCALE GENOMIC DNA]</scope>
    <source>
        <strain evidence="1 2">DSM 7382</strain>
    </source>
</reference>
<evidence type="ECO:0000313" key="2">
    <source>
        <dbReference type="Proteomes" id="UP001385951"/>
    </source>
</evidence>
<proteinExistence type="predicted"/>
<keyword evidence="2" id="KW-1185">Reference proteome</keyword>
<dbReference type="EMBL" id="JASBNA010000006">
    <property type="protein sequence ID" value="KAK7690467.1"/>
    <property type="molecule type" value="Genomic_DNA"/>
</dbReference>
<accession>A0AAW0GFJ7</accession>
<dbReference type="Proteomes" id="UP001385951">
    <property type="component" value="Unassembled WGS sequence"/>
</dbReference>
<name>A0AAW0GFJ7_9APHY</name>
<comment type="caution">
    <text evidence="1">The sequence shown here is derived from an EMBL/GenBank/DDBJ whole genome shotgun (WGS) entry which is preliminary data.</text>
</comment>
<evidence type="ECO:0000313" key="1">
    <source>
        <dbReference type="EMBL" id="KAK7690467.1"/>
    </source>
</evidence>